<keyword evidence="1 3" id="KW-0963">Cytoplasm</keyword>
<dbReference type="PROSITE" id="PS50084">
    <property type="entry name" value="KH_TYPE_1"/>
    <property type="match status" value="1"/>
</dbReference>
<keyword evidence="6" id="KW-1185">Reference proteome</keyword>
<keyword evidence="3" id="KW-0143">Chaperone</keyword>
<protein>
    <recommendedName>
        <fullName evidence="3">RNA-binding protein KhpA</fullName>
    </recommendedName>
    <alternativeName>
        <fullName evidence="3">KH-domain protein A</fullName>
    </alternativeName>
</protein>
<evidence type="ECO:0000256" key="2">
    <source>
        <dbReference type="ARBA" id="ARBA00022884"/>
    </source>
</evidence>
<evidence type="ECO:0000313" key="6">
    <source>
        <dbReference type="Proteomes" id="UP000193355"/>
    </source>
</evidence>
<feature type="domain" description="TRAM" evidence="4">
    <location>
        <begin position="26"/>
        <end position="84"/>
    </location>
</feature>
<evidence type="ECO:0000256" key="1">
    <source>
        <dbReference type="ARBA" id="ARBA00022490"/>
    </source>
</evidence>
<keyword evidence="2 3" id="KW-0694">RNA-binding</keyword>
<sequence>MADYGALVEYVARSLVSKPEDVRVSSSEAGDGTVKVLIDVDQSDIGRMIGRRGATINAIRQVVRAAAVKSGDRVDVDVLEDREG</sequence>
<evidence type="ECO:0000259" key="4">
    <source>
        <dbReference type="PROSITE" id="PS50926"/>
    </source>
</evidence>
<dbReference type="RefSeq" id="WP_085545554.1">
    <property type="nucleotide sequence ID" value="NZ_FXBB01000044.1"/>
</dbReference>
<dbReference type="InterPro" id="IPR020627">
    <property type="entry name" value="KhpA"/>
</dbReference>
<dbReference type="PANTHER" id="PTHR34654">
    <property type="entry name" value="UPF0109 PROTEIN SCO5592"/>
    <property type="match status" value="1"/>
</dbReference>
<dbReference type="HAMAP" id="MF_00088">
    <property type="entry name" value="KhpA"/>
    <property type="match status" value="1"/>
</dbReference>
<accession>A0A1X7L3Q2</accession>
<evidence type="ECO:0000256" key="3">
    <source>
        <dbReference type="HAMAP-Rule" id="MF_00088"/>
    </source>
</evidence>
<dbReference type="GO" id="GO:0008360">
    <property type="term" value="P:regulation of cell shape"/>
    <property type="evidence" value="ECO:0007669"/>
    <property type="project" value="UniProtKB-KW"/>
</dbReference>
<dbReference type="STRING" id="561720.SAMN06275492_14416"/>
<dbReference type="InterPro" id="IPR009019">
    <property type="entry name" value="KH_sf_prok-type"/>
</dbReference>
<dbReference type="SUPFAM" id="SSF54814">
    <property type="entry name" value="Prokaryotic type KH domain (KH-domain type II)"/>
    <property type="match status" value="1"/>
</dbReference>
<dbReference type="Gene3D" id="3.30.300.20">
    <property type="match status" value="1"/>
</dbReference>
<dbReference type="Pfam" id="PF13083">
    <property type="entry name" value="KH_KhpA-B"/>
    <property type="match status" value="1"/>
</dbReference>
<dbReference type="EMBL" id="FXBB01000044">
    <property type="protein sequence ID" value="SMG48104.1"/>
    <property type="molecule type" value="Genomic_DNA"/>
</dbReference>
<gene>
    <name evidence="3" type="primary">khpA</name>
    <name evidence="5" type="ORF">SAMN06275492_14416</name>
</gene>
<evidence type="ECO:0000313" key="5">
    <source>
        <dbReference type="EMBL" id="SMG48104.1"/>
    </source>
</evidence>
<dbReference type="PANTHER" id="PTHR34654:SF1">
    <property type="entry name" value="RNA-BINDING PROTEIN KHPA"/>
    <property type="match status" value="1"/>
</dbReference>
<reference evidence="6" key="1">
    <citation type="submission" date="2017-04" db="EMBL/GenBank/DDBJ databases">
        <authorList>
            <person name="Varghese N."/>
            <person name="Submissions S."/>
        </authorList>
    </citation>
    <scope>NUCLEOTIDE SEQUENCE [LARGE SCALE GENOMIC DNA]</scope>
    <source>
        <strain evidence="6">USBA 82</strain>
    </source>
</reference>
<dbReference type="InterPro" id="IPR002792">
    <property type="entry name" value="TRAM_dom"/>
</dbReference>
<comment type="function">
    <text evidence="3">A probable RNA chaperone. Forms a complex with KhpB which binds to cellular RNA and controls its expression. Plays a role in peptidoglycan (PG) homeostasis and cell length regulation.</text>
</comment>
<dbReference type="GO" id="GO:0071555">
    <property type="term" value="P:cell wall organization"/>
    <property type="evidence" value="ECO:0007669"/>
    <property type="project" value="UniProtKB-KW"/>
</dbReference>
<dbReference type="GO" id="GO:0009252">
    <property type="term" value="P:peptidoglycan biosynthetic process"/>
    <property type="evidence" value="ECO:0007669"/>
    <property type="project" value="UniProtKB-UniRule"/>
</dbReference>
<dbReference type="CDD" id="cd22533">
    <property type="entry name" value="KH-II_YlqC-like"/>
    <property type="match status" value="1"/>
</dbReference>
<dbReference type="GO" id="GO:0005737">
    <property type="term" value="C:cytoplasm"/>
    <property type="evidence" value="ECO:0007669"/>
    <property type="project" value="UniProtKB-SubCell"/>
</dbReference>
<dbReference type="GO" id="GO:0003723">
    <property type="term" value="F:RNA binding"/>
    <property type="evidence" value="ECO:0007669"/>
    <property type="project" value="UniProtKB-UniRule"/>
</dbReference>
<dbReference type="OrthoDB" id="5911at2"/>
<comment type="subcellular location">
    <subcellularLocation>
        <location evidence="3">Cytoplasm</location>
    </subcellularLocation>
</comment>
<keyword evidence="3" id="KW-0133">Cell shape</keyword>
<dbReference type="PROSITE" id="PS50926">
    <property type="entry name" value="TRAM"/>
    <property type="match status" value="1"/>
</dbReference>
<keyword evidence="3" id="KW-0961">Cell wall biogenesis/degradation</keyword>
<dbReference type="Proteomes" id="UP000193355">
    <property type="component" value="Unassembled WGS sequence"/>
</dbReference>
<comment type="similarity">
    <text evidence="3">Belongs to the KhpA RNA-binding protein family.</text>
</comment>
<dbReference type="AlphaFoldDB" id="A0A1X7L3Q2"/>
<dbReference type="InterPro" id="IPR015946">
    <property type="entry name" value="KH_dom-like_a/b"/>
</dbReference>
<comment type="subunit">
    <text evidence="3">Forms a complex with KhpB.</text>
</comment>
<name>A0A1X7L3Q2_9BACT</name>
<proteinExistence type="inferred from homology"/>
<organism evidence="5 6">
    <name type="scientific">Dethiosulfovibrio salsuginis</name>
    <dbReference type="NCBI Taxonomy" id="561720"/>
    <lineage>
        <taxon>Bacteria</taxon>
        <taxon>Thermotogati</taxon>
        <taxon>Synergistota</taxon>
        <taxon>Synergistia</taxon>
        <taxon>Synergistales</taxon>
        <taxon>Dethiosulfovibrionaceae</taxon>
        <taxon>Dethiosulfovibrio</taxon>
    </lineage>
</organism>